<dbReference type="EMBL" id="JAXBLV010000197">
    <property type="protein sequence ID" value="MDY3561615.1"/>
    <property type="molecule type" value="Genomic_DNA"/>
</dbReference>
<keyword evidence="1" id="KW-0472">Membrane</keyword>
<comment type="caution">
    <text evidence="2">The sequence shown here is derived from an EMBL/GenBank/DDBJ whole genome shotgun (WGS) entry which is preliminary data.</text>
</comment>
<reference evidence="3" key="1">
    <citation type="journal article" date="2023" name="Mar. Drugs">
        <title>Gemmata algarum, a Novel Planctomycete Isolated from an Algal Mat, Displays Antimicrobial Activity.</title>
        <authorList>
            <person name="Kumar G."/>
            <person name="Kallscheuer N."/>
            <person name="Kashif M."/>
            <person name="Ahamad S."/>
            <person name="Jagadeeshwari U."/>
            <person name="Pannikurungottu S."/>
            <person name="Haufschild T."/>
            <person name="Kabuu M."/>
            <person name="Sasikala C."/>
            <person name="Jogler C."/>
            <person name="Ramana C."/>
        </authorList>
    </citation>
    <scope>NUCLEOTIDE SEQUENCE [LARGE SCALE GENOMIC DNA]</scope>
    <source>
        <strain evidence="3">JC673</strain>
    </source>
</reference>
<organism evidence="2 3">
    <name type="scientific">Gemmata algarum</name>
    <dbReference type="NCBI Taxonomy" id="2975278"/>
    <lineage>
        <taxon>Bacteria</taxon>
        <taxon>Pseudomonadati</taxon>
        <taxon>Planctomycetota</taxon>
        <taxon>Planctomycetia</taxon>
        <taxon>Gemmatales</taxon>
        <taxon>Gemmataceae</taxon>
        <taxon>Gemmata</taxon>
    </lineage>
</organism>
<feature type="transmembrane region" description="Helical" evidence="1">
    <location>
        <begin position="12"/>
        <end position="30"/>
    </location>
</feature>
<gene>
    <name evidence="2" type="ORF">R5W23_002894</name>
</gene>
<evidence type="ECO:0000313" key="2">
    <source>
        <dbReference type="EMBL" id="MDY3561615.1"/>
    </source>
</evidence>
<proteinExistence type="predicted"/>
<evidence type="ECO:0000313" key="3">
    <source>
        <dbReference type="Proteomes" id="UP001272242"/>
    </source>
</evidence>
<keyword evidence="1" id="KW-0812">Transmembrane</keyword>
<dbReference type="RefSeq" id="WP_320687993.1">
    <property type="nucleotide sequence ID" value="NZ_JAXBLV010000197.1"/>
</dbReference>
<keyword evidence="1" id="KW-1133">Transmembrane helix</keyword>
<evidence type="ECO:0000256" key="1">
    <source>
        <dbReference type="SAM" id="Phobius"/>
    </source>
</evidence>
<sequence>MEQNVGSWGVKAARAAVGVLAVLFGLWWIVDGCGVRRGIPPAKIGGERKRPIQPPARAVRAPSVARYTNRLLVSGLVFV</sequence>
<keyword evidence="3" id="KW-1185">Reference proteome</keyword>
<name>A0ABU5F4F6_9BACT</name>
<feature type="non-terminal residue" evidence="2">
    <location>
        <position position="79"/>
    </location>
</feature>
<dbReference type="Proteomes" id="UP001272242">
    <property type="component" value="Unassembled WGS sequence"/>
</dbReference>
<protein>
    <submittedName>
        <fullName evidence="2">Uncharacterized protein</fullName>
    </submittedName>
</protein>
<accession>A0ABU5F4F6</accession>